<reference evidence="2" key="1">
    <citation type="submission" date="2019-10" db="EMBL/GenBank/DDBJ databases">
        <authorList>
            <consortium name="DOE Joint Genome Institute"/>
            <person name="Kuo A."/>
            <person name="Miyauchi S."/>
            <person name="Kiss E."/>
            <person name="Drula E."/>
            <person name="Kohler A."/>
            <person name="Sanchez-Garcia M."/>
            <person name="Andreopoulos B."/>
            <person name="Barry K.W."/>
            <person name="Bonito G."/>
            <person name="Buee M."/>
            <person name="Carver A."/>
            <person name="Chen C."/>
            <person name="Cichocki N."/>
            <person name="Clum A."/>
            <person name="Culley D."/>
            <person name="Crous P.W."/>
            <person name="Fauchery L."/>
            <person name="Girlanda M."/>
            <person name="Hayes R."/>
            <person name="Keri Z."/>
            <person name="LaButti K."/>
            <person name="Lipzen A."/>
            <person name="Lombard V."/>
            <person name="Magnuson J."/>
            <person name="Maillard F."/>
            <person name="Morin E."/>
            <person name="Murat C."/>
            <person name="Nolan M."/>
            <person name="Ohm R."/>
            <person name="Pangilinan J."/>
            <person name="Pereira M."/>
            <person name="Perotto S."/>
            <person name="Peter M."/>
            <person name="Riley R."/>
            <person name="Sitrit Y."/>
            <person name="Stielow B."/>
            <person name="Szollosi G."/>
            <person name="Zifcakova L."/>
            <person name="Stursova M."/>
            <person name="Spatafora J.W."/>
            <person name="Tedersoo L."/>
            <person name="Vaario L.-M."/>
            <person name="Yamada A."/>
            <person name="Yan M."/>
            <person name="Wang P."/>
            <person name="Xu J."/>
            <person name="Bruns T."/>
            <person name="Baldrian P."/>
            <person name="Vilgalys R."/>
            <person name="Henrissat B."/>
            <person name="Grigoriev I.V."/>
            <person name="Hibbett D."/>
            <person name="Nagy L.G."/>
            <person name="Martin F.M."/>
        </authorList>
    </citation>
    <scope>NUCLEOTIDE SEQUENCE</scope>
    <source>
        <strain evidence="2">Prilba</strain>
    </source>
</reference>
<feature type="region of interest" description="Disordered" evidence="1">
    <location>
        <begin position="1"/>
        <end position="37"/>
    </location>
</feature>
<accession>A0A9P5N110</accession>
<gene>
    <name evidence="2" type="ORF">DFH94DRAFT_311351</name>
</gene>
<dbReference type="Proteomes" id="UP000759537">
    <property type="component" value="Unassembled WGS sequence"/>
</dbReference>
<dbReference type="EMBL" id="WHVB01000004">
    <property type="protein sequence ID" value="KAF8483448.1"/>
    <property type="molecule type" value="Genomic_DNA"/>
</dbReference>
<dbReference type="AlphaFoldDB" id="A0A9P5N110"/>
<feature type="compositionally biased region" description="Basic residues" evidence="1">
    <location>
        <begin position="21"/>
        <end position="35"/>
    </location>
</feature>
<name>A0A9P5N110_9AGAM</name>
<proteinExistence type="predicted"/>
<organism evidence="2 3">
    <name type="scientific">Russula ochroleuca</name>
    <dbReference type="NCBI Taxonomy" id="152965"/>
    <lineage>
        <taxon>Eukaryota</taxon>
        <taxon>Fungi</taxon>
        <taxon>Dikarya</taxon>
        <taxon>Basidiomycota</taxon>
        <taxon>Agaricomycotina</taxon>
        <taxon>Agaricomycetes</taxon>
        <taxon>Russulales</taxon>
        <taxon>Russulaceae</taxon>
        <taxon>Russula</taxon>
    </lineage>
</organism>
<comment type="caution">
    <text evidence="2">The sequence shown here is derived from an EMBL/GenBank/DDBJ whole genome shotgun (WGS) entry which is preliminary data.</text>
</comment>
<evidence type="ECO:0000313" key="3">
    <source>
        <dbReference type="Proteomes" id="UP000759537"/>
    </source>
</evidence>
<keyword evidence="3" id="KW-1185">Reference proteome</keyword>
<evidence type="ECO:0000313" key="2">
    <source>
        <dbReference type="EMBL" id="KAF8483448.1"/>
    </source>
</evidence>
<reference evidence="2" key="2">
    <citation type="journal article" date="2020" name="Nat. Commun.">
        <title>Large-scale genome sequencing of mycorrhizal fungi provides insights into the early evolution of symbiotic traits.</title>
        <authorList>
            <person name="Miyauchi S."/>
            <person name="Kiss E."/>
            <person name="Kuo A."/>
            <person name="Drula E."/>
            <person name="Kohler A."/>
            <person name="Sanchez-Garcia M."/>
            <person name="Morin E."/>
            <person name="Andreopoulos B."/>
            <person name="Barry K.W."/>
            <person name="Bonito G."/>
            <person name="Buee M."/>
            <person name="Carver A."/>
            <person name="Chen C."/>
            <person name="Cichocki N."/>
            <person name="Clum A."/>
            <person name="Culley D."/>
            <person name="Crous P.W."/>
            <person name="Fauchery L."/>
            <person name="Girlanda M."/>
            <person name="Hayes R.D."/>
            <person name="Keri Z."/>
            <person name="LaButti K."/>
            <person name="Lipzen A."/>
            <person name="Lombard V."/>
            <person name="Magnuson J."/>
            <person name="Maillard F."/>
            <person name="Murat C."/>
            <person name="Nolan M."/>
            <person name="Ohm R.A."/>
            <person name="Pangilinan J."/>
            <person name="Pereira M.F."/>
            <person name="Perotto S."/>
            <person name="Peter M."/>
            <person name="Pfister S."/>
            <person name="Riley R."/>
            <person name="Sitrit Y."/>
            <person name="Stielow J.B."/>
            <person name="Szollosi G."/>
            <person name="Zifcakova L."/>
            <person name="Stursova M."/>
            <person name="Spatafora J.W."/>
            <person name="Tedersoo L."/>
            <person name="Vaario L.M."/>
            <person name="Yamada A."/>
            <person name="Yan M."/>
            <person name="Wang P."/>
            <person name="Xu J."/>
            <person name="Bruns T."/>
            <person name="Baldrian P."/>
            <person name="Vilgalys R."/>
            <person name="Dunand C."/>
            <person name="Henrissat B."/>
            <person name="Grigoriev I.V."/>
            <person name="Hibbett D."/>
            <person name="Nagy L.G."/>
            <person name="Martin F.M."/>
        </authorList>
    </citation>
    <scope>NUCLEOTIDE SEQUENCE</scope>
    <source>
        <strain evidence="2">Prilba</strain>
    </source>
</reference>
<sequence>MKGLSPSRTARAGHPYGYQQGRRRRFGRGSRKVNRPHTAPLFSRDRRLPCVPFDLSFVSAFYVYLRTPFRHLTLPAPVLAYITPPPRSRALDPSLALASGSYSFSSANPQIYGHCPLSPSCFFIPLTAHLLNSAILEVHLFYYGRAPTYPSHRQSDAAGCTTRSRRDNPR</sequence>
<evidence type="ECO:0000256" key="1">
    <source>
        <dbReference type="SAM" id="MobiDB-lite"/>
    </source>
</evidence>
<protein>
    <submittedName>
        <fullName evidence="2">Uncharacterized protein</fullName>
    </submittedName>
</protein>